<feature type="non-terminal residue" evidence="2">
    <location>
        <position position="1"/>
    </location>
</feature>
<gene>
    <name evidence="2" type="ORF">DM484_04240</name>
</gene>
<proteinExistence type="predicted"/>
<reference evidence="2 3" key="1">
    <citation type="journal article" date="2018" name="Aquat. Microb. Ecol.">
        <title>Gammaproteobacterial methanotrophs dominate.</title>
        <authorList>
            <person name="Rissanen A.J."/>
            <person name="Saarenheimo J."/>
            <person name="Tiirola M."/>
            <person name="Peura S."/>
            <person name="Aalto S.L."/>
            <person name="Karvinen A."/>
            <person name="Nykanen H."/>
        </authorList>
    </citation>
    <scope>NUCLEOTIDE SEQUENCE [LARGE SCALE GENOMIC DNA]</scope>
    <source>
        <strain evidence="2">AMbin10</strain>
    </source>
</reference>
<evidence type="ECO:0000313" key="2">
    <source>
        <dbReference type="EMBL" id="PZN83525.1"/>
    </source>
</evidence>
<dbReference type="AlphaFoldDB" id="A0A2W4RHW4"/>
<name>A0A2W4RHW4_9GAMM</name>
<evidence type="ECO:0000256" key="1">
    <source>
        <dbReference type="SAM" id="Phobius"/>
    </source>
</evidence>
<evidence type="ECO:0000313" key="3">
    <source>
        <dbReference type="Proteomes" id="UP000249396"/>
    </source>
</evidence>
<comment type="caution">
    <text evidence="2">The sequence shown here is derived from an EMBL/GenBank/DDBJ whole genome shotgun (WGS) entry which is preliminary data.</text>
</comment>
<protein>
    <submittedName>
        <fullName evidence="2">Uncharacterized protein</fullName>
    </submittedName>
</protein>
<organism evidence="2 3">
    <name type="scientific">Candidatus Methylumidiphilus alinenensis</name>
    <dbReference type="NCBI Taxonomy" id="2202197"/>
    <lineage>
        <taxon>Bacteria</taxon>
        <taxon>Pseudomonadati</taxon>
        <taxon>Pseudomonadota</taxon>
        <taxon>Gammaproteobacteria</taxon>
        <taxon>Methylococcales</taxon>
        <taxon>Candidatus Methylumidiphilus</taxon>
    </lineage>
</organism>
<dbReference type="Proteomes" id="UP000249396">
    <property type="component" value="Unassembled WGS sequence"/>
</dbReference>
<dbReference type="EMBL" id="QJPH01000185">
    <property type="protein sequence ID" value="PZN83525.1"/>
    <property type="molecule type" value="Genomic_DNA"/>
</dbReference>
<keyword evidence="1" id="KW-1133">Transmembrane helix</keyword>
<keyword evidence="1" id="KW-0472">Membrane</keyword>
<sequence length="85" mass="9782">AEYDRLALEQEFASKLLMGELISLEQARNEAQRKQLYLERIVQPGKPDYAVEPRRIRNVTATFLLGLVTWGILTMLIAGVREHQD</sequence>
<accession>A0A2W4RHW4</accession>
<keyword evidence="1" id="KW-0812">Transmembrane</keyword>
<feature type="transmembrane region" description="Helical" evidence="1">
    <location>
        <begin position="59"/>
        <end position="80"/>
    </location>
</feature>